<feature type="compositionally biased region" description="Polar residues" evidence="1">
    <location>
        <begin position="192"/>
        <end position="207"/>
    </location>
</feature>
<gene>
    <name evidence="3" type="ORF">DP107_06700</name>
</gene>
<organism evidence="3 4">
    <name type="scientific">Haloglomus irregulare</name>
    <dbReference type="NCBI Taxonomy" id="2234134"/>
    <lineage>
        <taxon>Archaea</taxon>
        <taxon>Methanobacteriati</taxon>
        <taxon>Methanobacteriota</taxon>
        <taxon>Stenosarchaea group</taxon>
        <taxon>Halobacteria</taxon>
        <taxon>Halobacteriales</taxon>
        <taxon>Natronomonadaceae</taxon>
        <taxon>Haloglomus</taxon>
    </lineage>
</organism>
<dbReference type="EMBL" id="QMDX01000003">
    <property type="protein sequence ID" value="TSD14667.1"/>
    <property type="molecule type" value="Genomic_DNA"/>
</dbReference>
<dbReference type="SUPFAM" id="SSF55785">
    <property type="entry name" value="PYP-like sensor domain (PAS domain)"/>
    <property type="match status" value="2"/>
</dbReference>
<dbReference type="Pfam" id="PF08448">
    <property type="entry name" value="PAS_4"/>
    <property type="match status" value="1"/>
</dbReference>
<feature type="compositionally biased region" description="Basic and acidic residues" evidence="1">
    <location>
        <begin position="172"/>
        <end position="183"/>
    </location>
</feature>
<dbReference type="Gene3D" id="3.30.450.20">
    <property type="entry name" value="PAS domain"/>
    <property type="match status" value="2"/>
</dbReference>
<dbReference type="InterPro" id="IPR035965">
    <property type="entry name" value="PAS-like_dom_sf"/>
</dbReference>
<dbReference type="RefSeq" id="WP_185977205.1">
    <property type="nucleotide sequence ID" value="NZ_QMDX01000003.1"/>
</dbReference>
<name>A0A554NB97_9EURY</name>
<keyword evidence="4" id="KW-1185">Reference proteome</keyword>
<dbReference type="InterPro" id="IPR000700">
    <property type="entry name" value="PAS-assoc_C"/>
</dbReference>
<sequence>MEPCLRVDMPDGRSIWLSTSGTPLLDNRGEVRHIVPAFENVTERKQRERRFDAVFNHTFPFTGLMKPDGTLTEANDTGPEFAGAEREAVVGTYLVGRPWVTDESRDRVYDAADRAREGELVRFGMETGSARRNGTVPIDRSLKPFHDEAGEVVLPPEADGFHAADEGPGIPPEERRELFEHGSTDGSGPRASPSSGTWPTTTARRSG</sequence>
<reference evidence="3 4" key="1">
    <citation type="submission" date="2018-06" db="EMBL/GenBank/DDBJ databases">
        <title>Natronomonas sp. F16-60 a new haloarchaeon isolated from a solar saltern of Isla Cristina, Huelva, Spain.</title>
        <authorList>
            <person name="Duran-Viseras A."/>
            <person name="Sanchez-Porro C."/>
            <person name="Ventosa A."/>
        </authorList>
    </citation>
    <scope>NUCLEOTIDE SEQUENCE [LARGE SCALE GENOMIC DNA]</scope>
    <source>
        <strain evidence="3 4">F16-60</strain>
    </source>
</reference>
<dbReference type="AlphaFoldDB" id="A0A554NB97"/>
<dbReference type="OrthoDB" id="230688at2157"/>
<proteinExistence type="predicted"/>
<evidence type="ECO:0000313" key="4">
    <source>
        <dbReference type="Proteomes" id="UP000319894"/>
    </source>
</evidence>
<evidence type="ECO:0000259" key="2">
    <source>
        <dbReference type="PROSITE" id="PS50113"/>
    </source>
</evidence>
<dbReference type="InParanoid" id="A0A554NB97"/>
<dbReference type="InterPro" id="IPR013656">
    <property type="entry name" value="PAS_4"/>
</dbReference>
<feature type="region of interest" description="Disordered" evidence="1">
    <location>
        <begin position="153"/>
        <end position="207"/>
    </location>
</feature>
<dbReference type="PROSITE" id="PS50113">
    <property type="entry name" value="PAC"/>
    <property type="match status" value="1"/>
</dbReference>
<accession>A0A554NB97</accession>
<protein>
    <recommendedName>
        <fullName evidence="2">PAC domain-containing protein</fullName>
    </recommendedName>
</protein>
<feature type="domain" description="PAC" evidence="2">
    <location>
        <begin position="1"/>
        <end position="53"/>
    </location>
</feature>
<evidence type="ECO:0000313" key="3">
    <source>
        <dbReference type="EMBL" id="TSD14667.1"/>
    </source>
</evidence>
<comment type="caution">
    <text evidence="3">The sequence shown here is derived from an EMBL/GenBank/DDBJ whole genome shotgun (WGS) entry which is preliminary data.</text>
</comment>
<dbReference type="Proteomes" id="UP000319894">
    <property type="component" value="Unassembled WGS sequence"/>
</dbReference>
<evidence type="ECO:0000256" key="1">
    <source>
        <dbReference type="SAM" id="MobiDB-lite"/>
    </source>
</evidence>